<dbReference type="PANTHER" id="PTHR42776">
    <property type="entry name" value="SERINE PEPTIDASE S9 FAMILY MEMBER"/>
    <property type="match status" value="1"/>
</dbReference>
<dbReference type="GO" id="GO:0006508">
    <property type="term" value="P:proteolysis"/>
    <property type="evidence" value="ECO:0007669"/>
    <property type="project" value="InterPro"/>
</dbReference>
<evidence type="ECO:0000256" key="2">
    <source>
        <dbReference type="SAM" id="SignalP"/>
    </source>
</evidence>
<keyword evidence="1" id="KW-0378">Hydrolase</keyword>
<evidence type="ECO:0000256" key="1">
    <source>
        <dbReference type="ARBA" id="ARBA00022801"/>
    </source>
</evidence>
<feature type="chain" id="PRO_5035686377" description="Peptidase S9 prolyl oligopeptidase catalytic domain-containing protein" evidence="2">
    <location>
        <begin position="23"/>
        <end position="721"/>
    </location>
</feature>
<proteinExistence type="predicted"/>
<organism evidence="4 6">
    <name type="scientific">Rotaria magnacalcarata</name>
    <dbReference type="NCBI Taxonomy" id="392030"/>
    <lineage>
        <taxon>Eukaryota</taxon>
        <taxon>Metazoa</taxon>
        <taxon>Spiralia</taxon>
        <taxon>Gnathifera</taxon>
        <taxon>Rotifera</taxon>
        <taxon>Eurotatoria</taxon>
        <taxon>Bdelloidea</taxon>
        <taxon>Philodinida</taxon>
        <taxon>Philodinidae</taxon>
        <taxon>Rotaria</taxon>
    </lineage>
</organism>
<dbReference type="InterPro" id="IPR011042">
    <property type="entry name" value="6-blade_b-propeller_TolB-like"/>
</dbReference>
<gene>
    <name evidence="5" type="ORF">GIL414_LOCUS16433</name>
    <name evidence="4" type="ORF">KQP761_LOCUS4632</name>
</gene>
<feature type="domain" description="Peptidase S9 prolyl oligopeptidase catalytic" evidence="3">
    <location>
        <begin position="484"/>
        <end position="683"/>
    </location>
</feature>
<dbReference type="Gene3D" id="3.40.50.1820">
    <property type="entry name" value="alpha/beta hydrolase"/>
    <property type="match status" value="1"/>
</dbReference>
<dbReference type="SUPFAM" id="SSF82171">
    <property type="entry name" value="DPP6 N-terminal domain-like"/>
    <property type="match status" value="1"/>
</dbReference>
<evidence type="ECO:0000313" key="6">
    <source>
        <dbReference type="Proteomes" id="UP000663834"/>
    </source>
</evidence>
<accession>A0A815D8I2</accession>
<evidence type="ECO:0000259" key="3">
    <source>
        <dbReference type="Pfam" id="PF00326"/>
    </source>
</evidence>
<sequence length="721" mass="82048">MLNISVVLFLLLVLKFFSYSSAQDKPKLTSDEFFNYVEYPTVIFSPTGQHLLIETLRPLWETNSYSHDLWLYDIHQQQKRLIITDISEYFAPIWSPSGKWVAFFVNTNSIANNSRHSFKKLDTTEKLMYFYSVTTEKLIAVEIGTVQPSFITWSDDDRILYFVAQAMWSKEEEDAHRVEWKNVINHRQIKPGEHSVIYRITIDTNNLLLFANVSIVANVSLMVNELLYVPYQQQLIFTSRGRSYEDLDNFEIYSIKLSSSSSSSLSRLTNMEGVEQELKLSSDGKHVFYRLWALSSGKVQTTQRRLFSLDLTTGKIDRLGQNFDGVITQCTVKSGGGVHIIGQLGLNVQVYTQESIADDAIQQRGWNGTYERFSSLSHQPGGPVAFVFSSFEKPKEVYLADSIDQLMSAKAITNNNVLFTQRNLPQVKAYYWKNTADNQVIEGVLHYPPGKSNEKNLPLLVLIHGGPNAASLNELQANWNNWATIAATEGWLVLEPNYRGSTGYGDKFLGELRLRLLSLPGEDILMGVDQLIEDGIADSKKLAVGGYSYGGFLTNWLITQTTRFNVALSGAGSTEHVSSWGTMDLPVLLSYLHGGFPWEVPKIYERESSIYQLNKVRTPTHIVTGQSDTRVDPDQSYMLERGLHYLGIPVQLLVFPNEGHGIENDPWNGKIKVREELKWLQKYGLEKYENQSLPNECITKTRSLFIIVTSFFIFNIMTYIF</sequence>
<dbReference type="PANTHER" id="PTHR42776:SF27">
    <property type="entry name" value="DIPEPTIDYL PEPTIDASE FAMILY MEMBER 6"/>
    <property type="match status" value="1"/>
</dbReference>
<dbReference type="AlphaFoldDB" id="A0A815D8I2"/>
<dbReference type="Pfam" id="PF00326">
    <property type="entry name" value="Peptidase_S9"/>
    <property type="match status" value="1"/>
</dbReference>
<dbReference type="GO" id="GO:0004252">
    <property type="term" value="F:serine-type endopeptidase activity"/>
    <property type="evidence" value="ECO:0007669"/>
    <property type="project" value="TreeGrafter"/>
</dbReference>
<dbReference type="OrthoDB" id="416344at2759"/>
<dbReference type="InterPro" id="IPR029058">
    <property type="entry name" value="AB_hydrolase_fold"/>
</dbReference>
<name>A0A815D8I2_9BILA</name>
<reference evidence="4" key="1">
    <citation type="submission" date="2021-02" db="EMBL/GenBank/DDBJ databases">
        <authorList>
            <person name="Nowell W R."/>
        </authorList>
    </citation>
    <scope>NUCLEOTIDE SEQUENCE</scope>
</reference>
<keyword evidence="2" id="KW-0732">Signal</keyword>
<feature type="signal peptide" evidence="2">
    <location>
        <begin position="1"/>
        <end position="22"/>
    </location>
</feature>
<dbReference type="Proteomes" id="UP000663834">
    <property type="component" value="Unassembled WGS sequence"/>
</dbReference>
<dbReference type="Proteomes" id="UP000681720">
    <property type="component" value="Unassembled WGS sequence"/>
</dbReference>
<dbReference type="EMBL" id="CAJOBJ010007514">
    <property type="protein sequence ID" value="CAF4087825.1"/>
    <property type="molecule type" value="Genomic_DNA"/>
</dbReference>
<dbReference type="EMBL" id="CAJNOW010000916">
    <property type="protein sequence ID" value="CAF1298138.1"/>
    <property type="molecule type" value="Genomic_DNA"/>
</dbReference>
<evidence type="ECO:0000313" key="5">
    <source>
        <dbReference type="EMBL" id="CAF4087825.1"/>
    </source>
</evidence>
<protein>
    <recommendedName>
        <fullName evidence="3">Peptidase S9 prolyl oligopeptidase catalytic domain-containing protein</fullName>
    </recommendedName>
</protein>
<evidence type="ECO:0000313" key="4">
    <source>
        <dbReference type="EMBL" id="CAF1298138.1"/>
    </source>
</evidence>
<dbReference type="Gene3D" id="2.120.10.30">
    <property type="entry name" value="TolB, C-terminal domain"/>
    <property type="match status" value="1"/>
</dbReference>
<dbReference type="InterPro" id="IPR001375">
    <property type="entry name" value="Peptidase_S9_cat"/>
</dbReference>
<comment type="caution">
    <text evidence="4">The sequence shown here is derived from an EMBL/GenBank/DDBJ whole genome shotgun (WGS) entry which is preliminary data.</text>
</comment>
<dbReference type="SUPFAM" id="SSF53474">
    <property type="entry name" value="alpha/beta-Hydrolases"/>
    <property type="match status" value="1"/>
</dbReference>